<dbReference type="Proteomes" id="UP000030848">
    <property type="component" value="Unassembled WGS sequence"/>
</dbReference>
<gene>
    <name evidence="1" type="ORF">MINT15_23810</name>
</gene>
<proteinExistence type="predicted"/>
<reference evidence="1 2" key="1">
    <citation type="submission" date="2014-10" db="EMBL/GenBank/DDBJ databases">
        <title>Genome sequence of Micropolyspora internatus JCM3315.</title>
        <authorList>
            <person name="Shin S.-K."/>
            <person name="Yi H."/>
        </authorList>
    </citation>
    <scope>NUCLEOTIDE SEQUENCE [LARGE SCALE GENOMIC DNA]</scope>
    <source>
        <strain evidence="1 2">JCM 3315</strain>
    </source>
</reference>
<sequence>MRYFQNFTKGLAISSACLLASHSYRPGDHLPAALFARRTRDPRVCSIVSGRTSAF</sequence>
<name>A0A837DCY5_9PSEU</name>
<accession>A0A837DCY5</accession>
<protein>
    <submittedName>
        <fullName evidence="1">Uncharacterized protein</fullName>
    </submittedName>
</protein>
<comment type="caution">
    <text evidence="1">The sequence shown here is derived from an EMBL/GenBank/DDBJ whole genome shotgun (WGS) entry which is preliminary data.</text>
</comment>
<organism evidence="1 2">
    <name type="scientific">Saccharomonospora viridis</name>
    <dbReference type="NCBI Taxonomy" id="1852"/>
    <lineage>
        <taxon>Bacteria</taxon>
        <taxon>Bacillati</taxon>
        <taxon>Actinomycetota</taxon>
        <taxon>Actinomycetes</taxon>
        <taxon>Pseudonocardiales</taxon>
        <taxon>Pseudonocardiaceae</taxon>
        <taxon>Saccharomonospora</taxon>
    </lineage>
</organism>
<dbReference type="AlphaFoldDB" id="A0A837DCY5"/>
<evidence type="ECO:0000313" key="1">
    <source>
        <dbReference type="EMBL" id="KHF43656.1"/>
    </source>
</evidence>
<dbReference type="EMBL" id="JRZE01000005">
    <property type="protein sequence ID" value="KHF43656.1"/>
    <property type="molecule type" value="Genomic_DNA"/>
</dbReference>
<evidence type="ECO:0000313" key="2">
    <source>
        <dbReference type="Proteomes" id="UP000030848"/>
    </source>
</evidence>